<dbReference type="Proteomes" id="UP000316096">
    <property type="component" value="Unassembled WGS sequence"/>
</dbReference>
<dbReference type="InterPro" id="IPR032465">
    <property type="entry name" value="ACMSD"/>
</dbReference>
<gene>
    <name evidence="4" type="ORF">FB559_8153</name>
</gene>
<organism evidence="4 5">
    <name type="scientific">Actinoallomurus bryophytorum</name>
    <dbReference type="NCBI Taxonomy" id="1490222"/>
    <lineage>
        <taxon>Bacteria</taxon>
        <taxon>Bacillati</taxon>
        <taxon>Actinomycetota</taxon>
        <taxon>Actinomycetes</taxon>
        <taxon>Streptosporangiales</taxon>
        <taxon>Thermomonosporaceae</taxon>
        <taxon>Actinoallomurus</taxon>
    </lineage>
</organism>
<dbReference type="Pfam" id="PF04909">
    <property type="entry name" value="Amidohydro_2"/>
    <property type="match status" value="1"/>
</dbReference>
<dbReference type="GO" id="GO:0016831">
    <property type="term" value="F:carboxy-lyase activity"/>
    <property type="evidence" value="ECO:0007669"/>
    <property type="project" value="InterPro"/>
</dbReference>
<name>A0A543C179_9ACTN</name>
<dbReference type="SUPFAM" id="SSF51556">
    <property type="entry name" value="Metallo-dependent hydrolases"/>
    <property type="match status" value="1"/>
</dbReference>
<dbReference type="RefSeq" id="WP_185792701.1">
    <property type="nucleotide sequence ID" value="NZ_VFOZ01000002.1"/>
</dbReference>
<feature type="region of interest" description="Disordered" evidence="2">
    <location>
        <begin position="47"/>
        <end position="66"/>
    </location>
</feature>
<keyword evidence="5" id="KW-1185">Reference proteome</keyword>
<dbReference type="GO" id="GO:0019748">
    <property type="term" value="P:secondary metabolic process"/>
    <property type="evidence" value="ECO:0007669"/>
    <property type="project" value="TreeGrafter"/>
</dbReference>
<evidence type="ECO:0000313" key="4">
    <source>
        <dbReference type="EMBL" id="TQL90839.1"/>
    </source>
</evidence>
<protein>
    <submittedName>
        <fullName evidence="4">Aminocarboxymuconate-semialdehyde decarboxylase</fullName>
    </submittedName>
</protein>
<dbReference type="InterPro" id="IPR032466">
    <property type="entry name" value="Metal_Hydrolase"/>
</dbReference>
<dbReference type="PANTHER" id="PTHR21240:SF28">
    <property type="entry name" value="ISO-OROTATE DECARBOXYLASE (EUROFUNG)"/>
    <property type="match status" value="1"/>
</dbReference>
<evidence type="ECO:0000256" key="1">
    <source>
        <dbReference type="ARBA" id="ARBA00023239"/>
    </source>
</evidence>
<keyword evidence="1" id="KW-0456">Lyase</keyword>
<dbReference type="Gene3D" id="3.20.20.140">
    <property type="entry name" value="Metal-dependent hydrolases"/>
    <property type="match status" value="1"/>
</dbReference>
<dbReference type="AlphaFoldDB" id="A0A543C179"/>
<proteinExistence type="predicted"/>
<comment type="caution">
    <text evidence="4">The sequence shown here is derived from an EMBL/GenBank/DDBJ whole genome shotgun (WGS) entry which is preliminary data.</text>
</comment>
<reference evidence="4 5" key="1">
    <citation type="submission" date="2019-06" db="EMBL/GenBank/DDBJ databases">
        <title>Sequencing the genomes of 1000 actinobacteria strains.</title>
        <authorList>
            <person name="Klenk H.-P."/>
        </authorList>
    </citation>
    <scope>NUCLEOTIDE SEQUENCE [LARGE SCALE GENOMIC DNA]</scope>
    <source>
        <strain evidence="4 5">DSM 102200</strain>
    </source>
</reference>
<dbReference type="PANTHER" id="PTHR21240">
    <property type="entry name" value="2-AMINO-3-CARBOXYLMUCONATE-6-SEMIALDEHYDE DECARBOXYLASE"/>
    <property type="match status" value="1"/>
</dbReference>
<evidence type="ECO:0000259" key="3">
    <source>
        <dbReference type="Pfam" id="PF04909"/>
    </source>
</evidence>
<dbReference type="GO" id="GO:0016787">
    <property type="term" value="F:hydrolase activity"/>
    <property type="evidence" value="ECO:0007669"/>
    <property type="project" value="InterPro"/>
</dbReference>
<sequence>MTGPNSDEAGRGAIVDVHAHVVPPSLLRELEGGSAEGFSAERTDKGWVVDVPGAGPTRPAGARMTEVGPRREWMSRTGVTDQVLSPWMDVQSGDLPPRAARDWARRLNDAMAETASAMGGGTRVLATVPSYDGESAATGLLEVRTRPEMAGVLLNTSPQEGVALHGPEFEPFWAAAEQNAVPIMLHPPTCGPSNALPTLGRMGNVHGRLIDNTIAITELILHGLLDRHPGLVLILVHGGGFLPYQAARLDGGYRTRESFAGELARERPSAYLQDLYYDTAALSGPAIAFLAGLAGADRVLLGSDFPFALSDPQPVRTVLDAGLDPGETAAVLGANADKLLRRRA</sequence>
<dbReference type="InterPro" id="IPR006680">
    <property type="entry name" value="Amidohydro-rel"/>
</dbReference>
<feature type="domain" description="Amidohydrolase-related" evidence="3">
    <location>
        <begin position="15"/>
        <end position="342"/>
    </location>
</feature>
<dbReference type="EMBL" id="VFOZ01000002">
    <property type="protein sequence ID" value="TQL90839.1"/>
    <property type="molecule type" value="Genomic_DNA"/>
</dbReference>
<evidence type="ECO:0000313" key="5">
    <source>
        <dbReference type="Proteomes" id="UP000316096"/>
    </source>
</evidence>
<accession>A0A543C179</accession>
<dbReference type="GO" id="GO:0005737">
    <property type="term" value="C:cytoplasm"/>
    <property type="evidence" value="ECO:0007669"/>
    <property type="project" value="TreeGrafter"/>
</dbReference>
<evidence type="ECO:0000256" key="2">
    <source>
        <dbReference type="SAM" id="MobiDB-lite"/>
    </source>
</evidence>